<protein>
    <recommendedName>
        <fullName evidence="3">DUF4283 domain-containing protein</fullName>
    </recommendedName>
</protein>
<dbReference type="Gene3D" id="3.60.10.10">
    <property type="entry name" value="Endonuclease/exonuclease/phosphatase"/>
    <property type="match status" value="1"/>
</dbReference>
<dbReference type="SUPFAM" id="SSF56219">
    <property type="entry name" value="DNase I-like"/>
    <property type="match status" value="1"/>
</dbReference>
<dbReference type="Gramene" id="evm.model.03.522">
    <property type="protein sequence ID" value="cds.evm.model.03.522"/>
    <property type="gene ID" value="evm.TU.03.522"/>
</dbReference>
<name>A0A803P9D2_CANSA</name>
<dbReference type="PANTHER" id="PTHR46890:SF48">
    <property type="entry name" value="RNA-DIRECTED DNA POLYMERASE"/>
    <property type="match status" value="1"/>
</dbReference>
<sequence length="851" mass="97452">MSLELELDFELNAEVTRTGVLASFFGGRGVSRTELKEILPDIWKKLNGNWKFKTLKPDLWGIFFDLEEDCFEVLESRPWLINGKMHIIQEWPEDAKAGEYKGYDMADQRTIQRRGFLKFQTLGPSIPPKGEAVAAFGPWIKVESVVYSCFNTRNQLDCLCAANGVNPIRPIAPLSSGNVSGEPVFNLKDKGKSLLGNSNSRMETTFSPCLPKKKVITVQTNQPEKFIQDRRTKSISPSLLRFHSLGKKASDIDNEINKKYTSRPIPNPRDERVLTAIMANVGPTYKQMIESPHSDLCKSRQPHKHPEPTHFPWPIYAIEIGLTEELMGPPPIEKYEPFPTIFHDPVDVSEWPKSSKLGEAGEVHIARNLSDDLNLGLLRESAMQALRAWVQKCNPDCIFLMETKVYDERMAICARKLGYRNCACIASRGIAGGFGLIWNESVMIGNLYLDNSIIDSVLRDPNSGREWRLIATYGTPYNVEKERLMEEKSWGRQSSSFDRRHLNEFMDVTKGVDLRFRGCKYTWQNNRFTGDLPRERLDRAIGSFDWVSWYPKAGVRNFPITALDHACILLDTQMFCAKNFIPFKFFEAWTLVDSCKEVLSESWRIVGSDPATTFVANLNKDKLKEIWQKKEMEWRQKSREGLSLGHRNTRFFHASTIIRRRRNQIWVLKDNSGAPCEGKRHLTTIINGYFTKLYSTSMSQISSDLEDLFSNKINSEDNVLFISIPTSEEIRATIFELHPLKVPGPNGFSGCFFHMFWIVVGDNVYEVDHPDHIDQFRPISLRNFSYKIIAKILTDRLTRVMDDLISPIQSTFILGRWIVKSSILTQELVHKIKHKRGNGGLMALKLDMPKA</sequence>
<evidence type="ECO:0000313" key="1">
    <source>
        <dbReference type="EnsemblPlants" id="cds.evm.model.03.522"/>
    </source>
</evidence>
<dbReference type="EMBL" id="UZAU01000261">
    <property type="status" value="NOT_ANNOTATED_CDS"/>
    <property type="molecule type" value="Genomic_DNA"/>
</dbReference>
<keyword evidence="2" id="KW-1185">Reference proteome</keyword>
<evidence type="ECO:0000313" key="2">
    <source>
        <dbReference type="Proteomes" id="UP000596661"/>
    </source>
</evidence>
<dbReference type="Proteomes" id="UP000596661">
    <property type="component" value="Chromosome 3"/>
</dbReference>
<dbReference type="AlphaFoldDB" id="A0A803P9D2"/>
<dbReference type="PANTHER" id="PTHR46890">
    <property type="entry name" value="NON-LTR RETROLELEMENT REVERSE TRANSCRIPTASE-LIKE PROTEIN-RELATED"/>
    <property type="match status" value="1"/>
</dbReference>
<proteinExistence type="predicted"/>
<dbReference type="InterPro" id="IPR052343">
    <property type="entry name" value="Retrotransposon-Effector_Assoc"/>
</dbReference>
<dbReference type="EnsemblPlants" id="evm.model.03.522">
    <property type="protein sequence ID" value="cds.evm.model.03.522"/>
    <property type="gene ID" value="evm.TU.03.522"/>
</dbReference>
<accession>A0A803P9D2</accession>
<reference evidence="1" key="1">
    <citation type="submission" date="2018-11" db="EMBL/GenBank/DDBJ databases">
        <authorList>
            <person name="Grassa J C."/>
        </authorList>
    </citation>
    <scope>NUCLEOTIDE SEQUENCE [LARGE SCALE GENOMIC DNA]</scope>
</reference>
<evidence type="ECO:0008006" key="3">
    <source>
        <dbReference type="Google" id="ProtNLM"/>
    </source>
</evidence>
<reference evidence="1" key="2">
    <citation type="submission" date="2021-03" db="UniProtKB">
        <authorList>
            <consortium name="EnsemblPlants"/>
        </authorList>
    </citation>
    <scope>IDENTIFICATION</scope>
</reference>
<organism evidence="1 2">
    <name type="scientific">Cannabis sativa</name>
    <name type="common">Hemp</name>
    <name type="synonym">Marijuana</name>
    <dbReference type="NCBI Taxonomy" id="3483"/>
    <lineage>
        <taxon>Eukaryota</taxon>
        <taxon>Viridiplantae</taxon>
        <taxon>Streptophyta</taxon>
        <taxon>Embryophyta</taxon>
        <taxon>Tracheophyta</taxon>
        <taxon>Spermatophyta</taxon>
        <taxon>Magnoliopsida</taxon>
        <taxon>eudicotyledons</taxon>
        <taxon>Gunneridae</taxon>
        <taxon>Pentapetalae</taxon>
        <taxon>rosids</taxon>
        <taxon>fabids</taxon>
        <taxon>Rosales</taxon>
        <taxon>Cannabaceae</taxon>
        <taxon>Cannabis</taxon>
    </lineage>
</organism>
<dbReference type="InterPro" id="IPR036691">
    <property type="entry name" value="Endo/exonu/phosph_ase_sf"/>
</dbReference>